<protein>
    <recommendedName>
        <fullName evidence="2">Calmodulin-binding domain-containing protein</fullName>
    </recommendedName>
</protein>
<dbReference type="EMBL" id="KK198759">
    <property type="protein sequence ID" value="KCW65949.1"/>
    <property type="molecule type" value="Genomic_DNA"/>
</dbReference>
<dbReference type="Gramene" id="KCW65949">
    <property type="protein sequence ID" value="KCW65949"/>
    <property type="gene ID" value="EUGRSUZ_G03256"/>
</dbReference>
<dbReference type="InParanoid" id="A0A059BIW0"/>
<feature type="compositionally biased region" description="Polar residues" evidence="1">
    <location>
        <begin position="138"/>
        <end position="162"/>
    </location>
</feature>
<feature type="compositionally biased region" description="Polar residues" evidence="1">
    <location>
        <begin position="117"/>
        <end position="130"/>
    </location>
</feature>
<evidence type="ECO:0000259" key="2">
    <source>
        <dbReference type="SMART" id="SM01054"/>
    </source>
</evidence>
<dbReference type="SMART" id="SM01054">
    <property type="entry name" value="CaM_binding"/>
    <property type="match status" value="1"/>
</dbReference>
<accession>A0A059BIW0</accession>
<feature type="region of interest" description="Disordered" evidence="1">
    <location>
        <begin position="336"/>
        <end position="360"/>
    </location>
</feature>
<gene>
    <name evidence="3" type="ORF">EUGRSUZ_G03256</name>
</gene>
<evidence type="ECO:0000256" key="1">
    <source>
        <dbReference type="SAM" id="MobiDB-lite"/>
    </source>
</evidence>
<dbReference type="InterPro" id="IPR044681">
    <property type="entry name" value="PICBP-like"/>
</dbReference>
<feature type="compositionally biased region" description="Basic and acidic residues" evidence="1">
    <location>
        <begin position="338"/>
        <end position="356"/>
    </location>
</feature>
<feature type="region of interest" description="Disordered" evidence="1">
    <location>
        <begin position="599"/>
        <end position="777"/>
    </location>
</feature>
<reference evidence="3" key="1">
    <citation type="submission" date="2013-07" db="EMBL/GenBank/DDBJ databases">
        <title>The genome of Eucalyptus grandis.</title>
        <authorList>
            <person name="Schmutz J."/>
            <person name="Hayes R."/>
            <person name="Myburg A."/>
            <person name="Tuskan G."/>
            <person name="Grattapaglia D."/>
            <person name="Rokhsar D.S."/>
        </authorList>
    </citation>
    <scope>NUCLEOTIDE SEQUENCE</scope>
    <source>
        <tissue evidence="3">Leaf extractions</tissue>
    </source>
</reference>
<feature type="region of interest" description="Disordered" evidence="1">
    <location>
        <begin position="831"/>
        <end position="853"/>
    </location>
</feature>
<proteinExistence type="predicted"/>
<feature type="compositionally biased region" description="Basic and acidic residues" evidence="1">
    <location>
        <begin position="750"/>
        <end position="762"/>
    </location>
</feature>
<dbReference type="PANTHER" id="PTHR33923:SF2">
    <property type="entry name" value="CALMODULIN-BINDING PROTEIN-RELATED"/>
    <property type="match status" value="1"/>
</dbReference>
<feature type="region of interest" description="Disordered" evidence="1">
    <location>
        <begin position="1"/>
        <end position="162"/>
    </location>
</feature>
<dbReference type="eggNOG" id="ENOG502R96Y">
    <property type="taxonomic scope" value="Eukaryota"/>
</dbReference>
<dbReference type="KEGG" id="egr:104454560"/>
<feature type="compositionally biased region" description="Basic and acidic residues" evidence="1">
    <location>
        <begin position="622"/>
        <end position="636"/>
    </location>
</feature>
<dbReference type="Pfam" id="PF07839">
    <property type="entry name" value="CaM_binding"/>
    <property type="match status" value="1"/>
</dbReference>
<dbReference type="STRING" id="71139.A0A059BIW0"/>
<dbReference type="GO" id="GO:0005516">
    <property type="term" value="F:calmodulin binding"/>
    <property type="evidence" value="ECO:0007669"/>
    <property type="project" value="InterPro"/>
</dbReference>
<dbReference type="AlphaFoldDB" id="A0A059BIW0"/>
<dbReference type="OMA" id="HEEMSMG"/>
<dbReference type="InterPro" id="IPR012417">
    <property type="entry name" value="CaM-bd_dom_pln"/>
</dbReference>
<feature type="region of interest" description="Disordered" evidence="1">
    <location>
        <begin position="509"/>
        <end position="532"/>
    </location>
</feature>
<feature type="compositionally biased region" description="Basic and acidic residues" evidence="1">
    <location>
        <begin position="32"/>
        <end position="44"/>
    </location>
</feature>
<dbReference type="PANTHER" id="PTHR33923">
    <property type="entry name" value="CALMODULIN-BINDING PROTEIN-RELATED"/>
    <property type="match status" value="1"/>
</dbReference>
<sequence>MVQRKVASKLGIQADQIKSEKLSATLGPSSHQNHDGKTRGTDLKKKMKRSRSMKLSSFDGSRSSLFRKEVPQPGRPPPRDVQMSAATPQKQSPVKLKGAVPNYMKSTSCSVARKECSQVTSQTTKTGSDSKNLHRRTSSASKPTPVSSGNTSPENLKRSSSLKLVRTLTKTPSFKPARSSVKRCSKVVLCADMDAQKATCSSTLKESKFPEYLTLNPGGTEAEGTSAMKVCPYTYCSLNGHHHARSPPLKCFLSARRRLMKTQKNAKVVPLSPNDGRIDSKAASEEEKIGLEFFVEIYAKNEDENSSSIVSVNDIKEEMVELEGGSKDEETVISSMSADKEKEEYAGDEHSDKRLSDASSCCEDDLKQNLEGRMDESDKMVEGESLCEESVELLESCSEDSDMEWDAGEYTDSELDGEATYSTEEDNLSCSDYEYISEIEDPTLHKIDAVACENMDSNWKDISDDQVLKEGKHASFEVQMPSLGMEVEGTDEAPQDSEPSHIFDYLSYSDDSSKEDEFEEAKSLNGSGPSSIEEVIAEVKSSFKEDEEENIPGADNTNANVLLNAVSDGSDSLDMIGDAPYDQKNTKLSEASEFDACPGLTEDEEAQVHTDLTTKGSSLDEEIIHNDVGETTKETGDNNESESEATILIPAQSSRHSRKADDDAPTLAVDDSEEQEDPRTKRSYQDEYSGGEPDEMGRQKTTETDSADSILEEDSSTKTKSTRIYTRLKSNHDEEPIDICLKGTIRRKRSSEPTEDLRDFMPKEPNFLPLPPEPDTERVDLRHQMTDDRKNSEEWMIDYALRQTVTKLAPARKRKVALLVEAFEKVMPTSKYETHVQSTSASSPHARPIQACS</sequence>
<name>A0A059BIW0_EUCGR</name>
<dbReference type="OrthoDB" id="1304871at2759"/>
<feature type="region of interest" description="Disordered" evidence="1">
    <location>
        <begin position="396"/>
        <end position="425"/>
    </location>
</feature>
<evidence type="ECO:0000313" key="3">
    <source>
        <dbReference type="EMBL" id="KCW65949.1"/>
    </source>
</evidence>
<organism evidence="3">
    <name type="scientific">Eucalyptus grandis</name>
    <name type="common">Flooded gum</name>
    <dbReference type="NCBI Taxonomy" id="71139"/>
    <lineage>
        <taxon>Eukaryota</taxon>
        <taxon>Viridiplantae</taxon>
        <taxon>Streptophyta</taxon>
        <taxon>Embryophyta</taxon>
        <taxon>Tracheophyta</taxon>
        <taxon>Spermatophyta</taxon>
        <taxon>Magnoliopsida</taxon>
        <taxon>eudicotyledons</taxon>
        <taxon>Gunneridae</taxon>
        <taxon>Pentapetalae</taxon>
        <taxon>rosids</taxon>
        <taxon>malvids</taxon>
        <taxon>Myrtales</taxon>
        <taxon>Myrtaceae</taxon>
        <taxon>Myrtoideae</taxon>
        <taxon>Eucalypteae</taxon>
        <taxon>Eucalyptus</taxon>
    </lineage>
</organism>
<feature type="domain" description="Calmodulin-binding" evidence="2">
    <location>
        <begin position="715"/>
        <end position="828"/>
    </location>
</feature>